<feature type="transmembrane region" description="Helical" evidence="1">
    <location>
        <begin position="559"/>
        <end position="578"/>
    </location>
</feature>
<keyword evidence="1" id="KW-0812">Transmembrane</keyword>
<dbReference type="EMBL" id="DAKRPA010000106">
    <property type="protein sequence ID" value="DAZ98463.1"/>
    <property type="molecule type" value="Genomic_DNA"/>
</dbReference>
<name>A0AAV2YXD8_9STRA</name>
<keyword evidence="1" id="KW-1133">Transmembrane helix</keyword>
<sequence length="752" mass="85959">MPAIHPIVADANEEADRQHHHEVQLWFRRMRSRRTRVFDEAITFSFLRLLGLVTSYLLLCSDVARSGLGIRSLRQHHPLEPDAIQLYGPWAYPVDTIYANDTSGDVADWNYKFDTCSIVWRAFAQFYNATTFPDCLLYRSECPNREFPRTALFAMMDELANRTRDVHPHIPGRPFQPVGQALRTKSVFRDRLHHLLLPWWFMTPLQRFNQAIYYHPVLLPENRFNLCAFIAAQPAFCQDLWPNLHRSCSNCDGLGLIWQDIRDRHSALMHTFPGAHVDLTLLASVEHAQSNSGGLTFESMRILDVSTVLRVLQCPPDRAIPDVAHCSTIAVDNYRYEAGVFMSSATGWYVIIATLRCFAQVYFLRLAVLAGGCYVARAQERPYMSKTWRVILRAAFHTLPKIPCQGIVYGSPLPVMCYVLAHCLDVQTTYRLVSEKFETWSGSDSQFDFFEACVLMAVQMRNVWLLGFAIKAIAELSTRNDGWTPGTGILGFRKYVLSVFATITILAPYRHTSFRDSRILDVFPVPFDTKHIAIHRSATYVAGVGSYVLDGIWIDIKCLSVIIMATATVLVLLWGALWRHPRQQRLTIEWLCTRTPVPYSSRILWPMATFSTYWSVNVFPAGRPGYLMRSSRKGWTSEDEPVCVDWPVDGIERRAFVRSQMENIHKRTADAHALVAFFNLFAMTDPLVWLRLRWFGGVDVCIVRHIHTGNIFCVPQSTLEDPSCFSLPAQDLVVIETVNTQDMTWSDLLHCG</sequence>
<keyword evidence="1" id="KW-0472">Membrane</keyword>
<accession>A0AAV2YXD8</accession>
<dbReference type="AlphaFoldDB" id="A0AAV2YXD8"/>
<evidence type="ECO:0000256" key="1">
    <source>
        <dbReference type="SAM" id="Phobius"/>
    </source>
</evidence>
<proteinExistence type="predicted"/>
<organism evidence="2 3">
    <name type="scientific">Lagenidium giganteum</name>
    <dbReference type="NCBI Taxonomy" id="4803"/>
    <lineage>
        <taxon>Eukaryota</taxon>
        <taxon>Sar</taxon>
        <taxon>Stramenopiles</taxon>
        <taxon>Oomycota</taxon>
        <taxon>Peronosporomycetes</taxon>
        <taxon>Pythiales</taxon>
        <taxon>Pythiaceae</taxon>
    </lineage>
</organism>
<reference evidence="2" key="2">
    <citation type="journal article" date="2023" name="Microbiol Resour">
        <title>Decontamination and Annotation of the Draft Genome Sequence of the Oomycete Lagenidium giganteum ARSEF 373.</title>
        <authorList>
            <person name="Morgan W.R."/>
            <person name="Tartar A."/>
        </authorList>
    </citation>
    <scope>NUCLEOTIDE SEQUENCE</scope>
    <source>
        <strain evidence="2">ARSEF 373</strain>
    </source>
</reference>
<protein>
    <submittedName>
        <fullName evidence="2">Uncharacterized protein</fullName>
    </submittedName>
</protein>
<comment type="caution">
    <text evidence="2">The sequence shown here is derived from an EMBL/GenBank/DDBJ whole genome shotgun (WGS) entry which is preliminary data.</text>
</comment>
<gene>
    <name evidence="2" type="ORF">N0F65_001164</name>
</gene>
<evidence type="ECO:0000313" key="3">
    <source>
        <dbReference type="Proteomes" id="UP001146120"/>
    </source>
</evidence>
<evidence type="ECO:0000313" key="2">
    <source>
        <dbReference type="EMBL" id="DAZ98463.1"/>
    </source>
</evidence>
<dbReference type="Proteomes" id="UP001146120">
    <property type="component" value="Unassembled WGS sequence"/>
</dbReference>
<keyword evidence="3" id="KW-1185">Reference proteome</keyword>
<reference evidence="2" key="1">
    <citation type="submission" date="2022-11" db="EMBL/GenBank/DDBJ databases">
        <authorList>
            <person name="Morgan W.R."/>
            <person name="Tartar A."/>
        </authorList>
    </citation>
    <scope>NUCLEOTIDE SEQUENCE</scope>
    <source>
        <strain evidence="2">ARSEF 373</strain>
    </source>
</reference>